<dbReference type="AlphaFoldDB" id="A0A6C0AVT0"/>
<proteinExistence type="predicted"/>
<accession>A0A6C0AVT0</accession>
<sequence length="81" mass="9786">MLRRFVTNIYTRITEKPTYVLGRWGLHKDDFMWKKSDLNTEDHCGCDEMRQQYLYKLDSIDSLITEINDKSINLQEKQKNI</sequence>
<organism evidence="1">
    <name type="scientific">viral metagenome</name>
    <dbReference type="NCBI Taxonomy" id="1070528"/>
    <lineage>
        <taxon>unclassified sequences</taxon>
        <taxon>metagenomes</taxon>
        <taxon>organismal metagenomes</taxon>
    </lineage>
</organism>
<name>A0A6C0AVT0_9ZZZZ</name>
<evidence type="ECO:0000313" key="1">
    <source>
        <dbReference type="EMBL" id="QHS83391.1"/>
    </source>
</evidence>
<protein>
    <submittedName>
        <fullName evidence="1">Uncharacterized protein</fullName>
    </submittedName>
</protein>
<reference evidence="1" key="1">
    <citation type="journal article" date="2020" name="Nature">
        <title>Giant virus diversity and host interactions through global metagenomics.</title>
        <authorList>
            <person name="Schulz F."/>
            <person name="Roux S."/>
            <person name="Paez-Espino D."/>
            <person name="Jungbluth S."/>
            <person name="Walsh D.A."/>
            <person name="Denef V.J."/>
            <person name="McMahon K.D."/>
            <person name="Konstantinidis K.T."/>
            <person name="Eloe-Fadrosh E.A."/>
            <person name="Kyrpides N.C."/>
            <person name="Woyke T."/>
        </authorList>
    </citation>
    <scope>NUCLEOTIDE SEQUENCE</scope>
    <source>
        <strain evidence="1">GVMAG-S-ERX555943-30</strain>
    </source>
</reference>
<dbReference type="EMBL" id="MN738754">
    <property type="protein sequence ID" value="QHS83391.1"/>
    <property type="molecule type" value="Genomic_DNA"/>
</dbReference>